<evidence type="ECO:0000313" key="1">
    <source>
        <dbReference type="EMBL" id="JAG16798.1"/>
    </source>
</evidence>
<sequence>MSVEPLGAVDRWIRVLLAYTLEHLGPLDVVQSMQVHASRTQRRMQHAMGSTPQHLAHQSVFFGDHVHHRLNDCAHEGFVHLQAVLHILGNKIRSIHTCSEAGG</sequence>
<dbReference type="EMBL" id="GBHO01026806">
    <property type="protein sequence ID" value="JAG16798.1"/>
    <property type="molecule type" value="Transcribed_RNA"/>
</dbReference>
<organism evidence="1">
    <name type="scientific">Lygus hesperus</name>
    <name type="common">Western plant bug</name>
    <dbReference type="NCBI Taxonomy" id="30085"/>
    <lineage>
        <taxon>Eukaryota</taxon>
        <taxon>Metazoa</taxon>
        <taxon>Ecdysozoa</taxon>
        <taxon>Arthropoda</taxon>
        <taxon>Hexapoda</taxon>
        <taxon>Insecta</taxon>
        <taxon>Pterygota</taxon>
        <taxon>Neoptera</taxon>
        <taxon>Paraneoptera</taxon>
        <taxon>Hemiptera</taxon>
        <taxon>Heteroptera</taxon>
        <taxon>Panheteroptera</taxon>
        <taxon>Cimicomorpha</taxon>
        <taxon>Miridae</taxon>
        <taxon>Mirini</taxon>
        <taxon>Lygus</taxon>
    </lineage>
</organism>
<protein>
    <submittedName>
        <fullName evidence="1">Interferon-induced GTP-binding protein Mx1</fullName>
    </submittedName>
</protein>
<name>A0A0A9XDA5_LYGHE</name>
<reference evidence="1" key="1">
    <citation type="journal article" date="2014" name="PLoS ONE">
        <title>Transcriptome-Based Identification of ABC Transporters in the Western Tarnished Plant Bug Lygus hesperus.</title>
        <authorList>
            <person name="Hull J.J."/>
            <person name="Chaney K."/>
            <person name="Geib S.M."/>
            <person name="Fabrick J.A."/>
            <person name="Brent C.S."/>
            <person name="Walsh D."/>
            <person name="Lavine L.C."/>
        </authorList>
    </citation>
    <scope>NUCLEOTIDE SEQUENCE</scope>
</reference>
<reference evidence="1" key="2">
    <citation type="submission" date="2014-07" db="EMBL/GenBank/DDBJ databases">
        <authorList>
            <person name="Hull J."/>
        </authorList>
    </citation>
    <scope>NUCLEOTIDE SEQUENCE</scope>
</reference>
<proteinExistence type="predicted"/>
<dbReference type="AlphaFoldDB" id="A0A0A9XDA5"/>
<gene>
    <name evidence="1" type="primary">MX1</name>
    <name evidence="1" type="ORF">CM83_101729</name>
</gene>
<accession>A0A0A9XDA5</accession>